<gene>
    <name evidence="2" type="ORF">BJ684DRAFT_20132</name>
</gene>
<dbReference type="EMBL" id="KZ988038">
    <property type="protein sequence ID" value="RKP13373.1"/>
    <property type="molecule type" value="Genomic_DNA"/>
</dbReference>
<evidence type="ECO:0000313" key="2">
    <source>
        <dbReference type="EMBL" id="RKP13373.1"/>
    </source>
</evidence>
<feature type="transmembrane region" description="Helical" evidence="1">
    <location>
        <begin position="41"/>
        <end position="59"/>
    </location>
</feature>
<keyword evidence="1" id="KW-0812">Transmembrane</keyword>
<sequence length="278" mass="29906">MAEDAAFCTSGWAQYRSSPKPPGTDGTVILRMRTTRNTDGSYRLLFSAFVGDVGGFYLVESRQDVMVWSVGLVTPPPSSAAGGLLWSWPVGTQDTGNSITWYTDLTSRVVGGVEQGSRPEWRGEPLHDPARIVRSTPEAIHVAGCRGSYGGCDGLYKGAYRAPFPWVPLGIAAALTLIGLCSWLFWGCRGNTRVRALNSSLFQIISCTTGHYTKSCSKMNYWDLGLKLGLTVCGTHQTLVAGTGHAIIQTDDQVTTVKGEPTSATKGQAHFAELHVAN</sequence>
<keyword evidence="3" id="KW-1185">Reference proteome</keyword>
<keyword evidence="1" id="KW-0472">Membrane</keyword>
<proteinExistence type="predicted"/>
<evidence type="ECO:0000256" key="1">
    <source>
        <dbReference type="SAM" id="Phobius"/>
    </source>
</evidence>
<organism evidence="2 3">
    <name type="scientific">Piptocephalis cylindrospora</name>
    <dbReference type="NCBI Taxonomy" id="1907219"/>
    <lineage>
        <taxon>Eukaryota</taxon>
        <taxon>Fungi</taxon>
        <taxon>Fungi incertae sedis</taxon>
        <taxon>Zoopagomycota</taxon>
        <taxon>Zoopagomycotina</taxon>
        <taxon>Zoopagomycetes</taxon>
        <taxon>Zoopagales</taxon>
        <taxon>Piptocephalidaceae</taxon>
        <taxon>Piptocephalis</taxon>
    </lineage>
</organism>
<dbReference type="Proteomes" id="UP000267251">
    <property type="component" value="Unassembled WGS sequence"/>
</dbReference>
<evidence type="ECO:0000313" key="3">
    <source>
        <dbReference type="Proteomes" id="UP000267251"/>
    </source>
</evidence>
<reference evidence="3" key="1">
    <citation type="journal article" date="2018" name="Nat. Microbiol.">
        <title>Leveraging single-cell genomics to expand the fungal tree of life.</title>
        <authorList>
            <person name="Ahrendt S.R."/>
            <person name="Quandt C.A."/>
            <person name="Ciobanu D."/>
            <person name="Clum A."/>
            <person name="Salamov A."/>
            <person name="Andreopoulos B."/>
            <person name="Cheng J.F."/>
            <person name="Woyke T."/>
            <person name="Pelin A."/>
            <person name="Henrissat B."/>
            <person name="Reynolds N.K."/>
            <person name="Benny G.L."/>
            <person name="Smith M.E."/>
            <person name="James T.Y."/>
            <person name="Grigoriev I.V."/>
        </authorList>
    </citation>
    <scope>NUCLEOTIDE SEQUENCE [LARGE SCALE GENOMIC DNA]</scope>
</reference>
<protein>
    <submittedName>
        <fullName evidence="2">Uncharacterized protein</fullName>
    </submittedName>
</protein>
<accession>A0A4P9Y3J6</accession>
<dbReference type="AlphaFoldDB" id="A0A4P9Y3J6"/>
<name>A0A4P9Y3J6_9FUNG</name>
<feature type="transmembrane region" description="Helical" evidence="1">
    <location>
        <begin position="166"/>
        <end position="186"/>
    </location>
</feature>
<keyword evidence="1" id="KW-1133">Transmembrane helix</keyword>